<evidence type="ECO:0000313" key="3">
    <source>
        <dbReference type="EMBL" id="KAJ6848049.1"/>
    </source>
</evidence>
<accession>A0AAX6I490</accession>
<comment type="caution">
    <text evidence="3">The sequence shown here is derived from an EMBL/GenBank/DDBJ whole genome shotgun (WGS) entry which is preliminary data.</text>
</comment>
<gene>
    <name evidence="3" type="ORF">M6B38_116125</name>
    <name evidence="4" type="ORF">M6B38_116130</name>
</gene>
<sequence length="411" mass="45515">MAGCISCFGRFSSRKGTPGRKQGRAATPVVPPRPGDSSKWATLPPDILSTITDRLPIPERVRVRAVCTTWFQSLEGPCPYFRDGRPHLMINRYRDDGSDLRMARPLDGEWFSAPLLPTAAGKVWCVGHKDGWVVSVHDLDITLFNPVTEEQVKFPRFYDMPGVDVKALPCVGKVVLSCTPTTSPGGVITAMALARDRNIAYAKSTDRNWTTIPVADDNVVRDFVYHNGLFCVLCSGPVDWEEDDDDEDIVRSYRRSNMSMLSFDESGYTSISYKYVDRLEGGMLSLASSPTNDLLLVLGIPEEHSAKYSKFKIMMFQPTQRNKWVQVEDLGEHCLLLDAVQSTLLPVADAAGLERNRVYLGGLYMSSTNELVVTTGAFDVATGASEPCFPSTSPLETLHDVIPCWFTPILS</sequence>
<dbReference type="Gene3D" id="1.20.1280.50">
    <property type="match status" value="1"/>
</dbReference>
<dbReference type="EMBL" id="JANAVB010004796">
    <property type="protein sequence ID" value="KAJ6848049.1"/>
    <property type="molecule type" value="Genomic_DNA"/>
</dbReference>
<keyword evidence="5" id="KW-1185">Reference proteome</keyword>
<dbReference type="Pfam" id="PF03478">
    <property type="entry name" value="Beta-prop_KIB1-4"/>
    <property type="match status" value="1"/>
</dbReference>
<feature type="region of interest" description="Disordered" evidence="1">
    <location>
        <begin position="14"/>
        <end position="38"/>
    </location>
</feature>
<evidence type="ECO:0000313" key="5">
    <source>
        <dbReference type="Proteomes" id="UP001140949"/>
    </source>
</evidence>
<dbReference type="Proteomes" id="UP001140949">
    <property type="component" value="Unassembled WGS sequence"/>
</dbReference>
<reference evidence="3" key="2">
    <citation type="submission" date="2023-04" db="EMBL/GenBank/DDBJ databases">
        <authorList>
            <person name="Bruccoleri R.E."/>
            <person name="Oakeley E.J."/>
            <person name="Faust A.-M."/>
            <person name="Dessus-Babus S."/>
            <person name="Altorfer M."/>
            <person name="Burckhardt D."/>
            <person name="Oertli M."/>
            <person name="Naumann U."/>
            <person name="Petersen F."/>
            <person name="Wong J."/>
        </authorList>
    </citation>
    <scope>NUCLEOTIDE SEQUENCE</scope>
    <source>
        <strain evidence="3">GSM-AAB239-AS_SAM_17_03QT</strain>
        <tissue evidence="3">Leaf</tissue>
    </source>
</reference>
<dbReference type="SMART" id="SM00256">
    <property type="entry name" value="FBOX"/>
    <property type="match status" value="1"/>
</dbReference>
<evidence type="ECO:0000259" key="2">
    <source>
        <dbReference type="SMART" id="SM00256"/>
    </source>
</evidence>
<dbReference type="PANTHER" id="PTHR34708">
    <property type="entry name" value="OS07G0440000 PROTEIN"/>
    <property type="match status" value="1"/>
</dbReference>
<dbReference type="AlphaFoldDB" id="A0AAX6I490"/>
<reference evidence="3" key="1">
    <citation type="journal article" date="2023" name="GigaByte">
        <title>Genome assembly of the bearded iris, Iris pallida Lam.</title>
        <authorList>
            <person name="Bruccoleri R.E."/>
            <person name="Oakeley E.J."/>
            <person name="Faust A.M.E."/>
            <person name="Altorfer M."/>
            <person name="Dessus-Babus S."/>
            <person name="Burckhardt D."/>
            <person name="Oertli M."/>
            <person name="Naumann U."/>
            <person name="Petersen F."/>
            <person name="Wong J."/>
        </authorList>
    </citation>
    <scope>NUCLEOTIDE SEQUENCE</scope>
    <source>
        <strain evidence="3">GSM-AAB239-AS_SAM_17_03QT</strain>
    </source>
</reference>
<dbReference type="InterPro" id="IPR005174">
    <property type="entry name" value="KIB1-4_b-propeller"/>
</dbReference>
<evidence type="ECO:0000313" key="4">
    <source>
        <dbReference type="EMBL" id="KAJ6848050.1"/>
    </source>
</evidence>
<feature type="domain" description="F-box" evidence="2">
    <location>
        <begin position="43"/>
        <end position="83"/>
    </location>
</feature>
<dbReference type="PANTHER" id="PTHR34708:SF1">
    <property type="entry name" value="OS08G0126400 PROTEIN"/>
    <property type="match status" value="1"/>
</dbReference>
<dbReference type="Pfam" id="PF12937">
    <property type="entry name" value="F-box-like"/>
    <property type="match status" value="1"/>
</dbReference>
<dbReference type="InterPro" id="IPR001810">
    <property type="entry name" value="F-box_dom"/>
</dbReference>
<dbReference type="EMBL" id="JANAVB010004796">
    <property type="protein sequence ID" value="KAJ6848050.1"/>
    <property type="molecule type" value="Genomic_DNA"/>
</dbReference>
<dbReference type="InterPro" id="IPR036047">
    <property type="entry name" value="F-box-like_dom_sf"/>
</dbReference>
<proteinExistence type="predicted"/>
<evidence type="ECO:0000256" key="1">
    <source>
        <dbReference type="SAM" id="MobiDB-lite"/>
    </source>
</evidence>
<name>A0AAX6I490_IRIPA</name>
<dbReference type="SUPFAM" id="SSF81383">
    <property type="entry name" value="F-box domain"/>
    <property type="match status" value="1"/>
</dbReference>
<organism evidence="3 5">
    <name type="scientific">Iris pallida</name>
    <name type="common">Sweet iris</name>
    <dbReference type="NCBI Taxonomy" id="29817"/>
    <lineage>
        <taxon>Eukaryota</taxon>
        <taxon>Viridiplantae</taxon>
        <taxon>Streptophyta</taxon>
        <taxon>Embryophyta</taxon>
        <taxon>Tracheophyta</taxon>
        <taxon>Spermatophyta</taxon>
        <taxon>Magnoliopsida</taxon>
        <taxon>Liliopsida</taxon>
        <taxon>Asparagales</taxon>
        <taxon>Iridaceae</taxon>
        <taxon>Iridoideae</taxon>
        <taxon>Irideae</taxon>
        <taxon>Iris</taxon>
    </lineage>
</organism>
<protein>
    <submittedName>
        <fullName evidence="3">F-box protein</fullName>
    </submittedName>
</protein>